<evidence type="ECO:0000256" key="2">
    <source>
        <dbReference type="PROSITE-ProRule" id="PRU00708"/>
    </source>
</evidence>
<reference evidence="3 4" key="1">
    <citation type="journal article" date="2023" name="Plants (Basel)">
        <title>Bridging the Gap: Combining Genomics and Transcriptomics Approaches to Understand Stylosanthes scabra, an Orphan Legume from the Brazilian Caatinga.</title>
        <authorList>
            <person name="Ferreira-Neto J.R.C."/>
            <person name="da Silva M.D."/>
            <person name="Binneck E."/>
            <person name="de Melo N.F."/>
            <person name="da Silva R.H."/>
            <person name="de Melo A.L.T.M."/>
            <person name="Pandolfi V."/>
            <person name="Bustamante F.O."/>
            <person name="Brasileiro-Vidal A.C."/>
            <person name="Benko-Iseppon A.M."/>
        </authorList>
    </citation>
    <scope>NUCLEOTIDE SEQUENCE [LARGE SCALE GENOMIC DNA]</scope>
    <source>
        <tissue evidence="3">Leaves</tissue>
    </source>
</reference>
<sequence length="337" mass="38203">MNYFLSSSHCSLPLTLCSPPPQRSLLSFIHSDRKRLEVFALLRDIVEYCNESEYDTFELFSALVDSPHHVERSAVVFDVLMKVFASNSMLENALNVFVNAKHVGLETDIKSCNFLLKCLVEANRLDFVRPFFEELKDFGPSPNIYTYKIMMNFYCRGGPGWDVNIRRAMEILGKIFSSGQRPTVVTYSSYIHGLCKAGSLDVALKLIRNLSSRNKPLNSHCFNAIILGFCIRGAVHEAFEVLEGMNSSGVVPDAYSYIILIDAFCKKGDVEKSIYLMKEMERFQIKPSVVTYTSLIHGLCKHGLMQCAVDTFNNIGASGCEYDQTVYETNRWILHAW</sequence>
<evidence type="ECO:0008006" key="5">
    <source>
        <dbReference type="Google" id="ProtNLM"/>
    </source>
</evidence>
<dbReference type="InterPro" id="IPR051222">
    <property type="entry name" value="PPR/CCM1_RNA-binding"/>
</dbReference>
<dbReference type="Gene3D" id="1.25.40.10">
    <property type="entry name" value="Tetratricopeptide repeat domain"/>
    <property type="match status" value="3"/>
</dbReference>
<dbReference type="InterPro" id="IPR002885">
    <property type="entry name" value="PPR_rpt"/>
</dbReference>
<keyword evidence="4" id="KW-1185">Reference proteome</keyword>
<dbReference type="Pfam" id="PF13041">
    <property type="entry name" value="PPR_2"/>
    <property type="match status" value="3"/>
</dbReference>
<feature type="repeat" description="PPR" evidence="2">
    <location>
        <begin position="183"/>
        <end position="217"/>
    </location>
</feature>
<comment type="caution">
    <text evidence="3">The sequence shown here is derived from an EMBL/GenBank/DDBJ whole genome shotgun (WGS) entry which is preliminary data.</text>
</comment>
<evidence type="ECO:0000313" key="3">
    <source>
        <dbReference type="EMBL" id="MED6185614.1"/>
    </source>
</evidence>
<feature type="repeat" description="PPR" evidence="2">
    <location>
        <begin position="218"/>
        <end position="252"/>
    </location>
</feature>
<feature type="repeat" description="PPR" evidence="2">
    <location>
        <begin position="253"/>
        <end position="287"/>
    </location>
</feature>
<keyword evidence="1" id="KW-0677">Repeat</keyword>
<dbReference type="PROSITE" id="PS51375">
    <property type="entry name" value="PPR"/>
    <property type="match status" value="5"/>
</dbReference>
<name>A0ABU6WIC8_9FABA</name>
<dbReference type="Proteomes" id="UP001341840">
    <property type="component" value="Unassembled WGS sequence"/>
</dbReference>
<evidence type="ECO:0000313" key="4">
    <source>
        <dbReference type="Proteomes" id="UP001341840"/>
    </source>
</evidence>
<gene>
    <name evidence="3" type="ORF">PIB30_058838</name>
</gene>
<dbReference type="InterPro" id="IPR011990">
    <property type="entry name" value="TPR-like_helical_dom_sf"/>
</dbReference>
<dbReference type="PANTHER" id="PTHR47942">
    <property type="entry name" value="TETRATRICOPEPTIDE REPEAT (TPR)-LIKE SUPERFAMILY PROTEIN-RELATED"/>
    <property type="match status" value="1"/>
</dbReference>
<protein>
    <recommendedName>
        <fullName evidence="5">Pentatricopeptide repeat-containing protein</fullName>
    </recommendedName>
</protein>
<accession>A0ABU6WIC8</accession>
<dbReference type="NCBIfam" id="TIGR00756">
    <property type="entry name" value="PPR"/>
    <property type="match status" value="4"/>
</dbReference>
<proteinExistence type="predicted"/>
<dbReference type="PANTHER" id="PTHR47942:SF103">
    <property type="entry name" value="TETRATRICOPEPTIDE-LIKE HELICAL DOMAIN-CONTAINING PROTEIN-RELATED"/>
    <property type="match status" value="1"/>
</dbReference>
<organism evidence="3 4">
    <name type="scientific">Stylosanthes scabra</name>
    <dbReference type="NCBI Taxonomy" id="79078"/>
    <lineage>
        <taxon>Eukaryota</taxon>
        <taxon>Viridiplantae</taxon>
        <taxon>Streptophyta</taxon>
        <taxon>Embryophyta</taxon>
        <taxon>Tracheophyta</taxon>
        <taxon>Spermatophyta</taxon>
        <taxon>Magnoliopsida</taxon>
        <taxon>eudicotyledons</taxon>
        <taxon>Gunneridae</taxon>
        <taxon>Pentapetalae</taxon>
        <taxon>rosids</taxon>
        <taxon>fabids</taxon>
        <taxon>Fabales</taxon>
        <taxon>Fabaceae</taxon>
        <taxon>Papilionoideae</taxon>
        <taxon>50 kb inversion clade</taxon>
        <taxon>dalbergioids sensu lato</taxon>
        <taxon>Dalbergieae</taxon>
        <taxon>Pterocarpus clade</taxon>
        <taxon>Stylosanthes</taxon>
    </lineage>
</organism>
<evidence type="ECO:0000256" key="1">
    <source>
        <dbReference type="ARBA" id="ARBA00022737"/>
    </source>
</evidence>
<feature type="repeat" description="PPR" evidence="2">
    <location>
        <begin position="108"/>
        <end position="142"/>
    </location>
</feature>
<dbReference type="EMBL" id="JASCZI010181742">
    <property type="protein sequence ID" value="MED6185614.1"/>
    <property type="molecule type" value="Genomic_DNA"/>
</dbReference>
<feature type="repeat" description="PPR" evidence="2">
    <location>
        <begin position="288"/>
        <end position="322"/>
    </location>
</feature>